<dbReference type="SUPFAM" id="SSF53474">
    <property type="entry name" value="alpha/beta-Hydrolases"/>
    <property type="match status" value="1"/>
</dbReference>
<dbReference type="PANTHER" id="PTHR43918">
    <property type="entry name" value="ACETYLCHOLINESTERASE"/>
    <property type="match status" value="1"/>
</dbReference>
<dbReference type="InterPro" id="IPR029058">
    <property type="entry name" value="AB_hydrolase_fold"/>
</dbReference>
<dbReference type="OrthoDB" id="3200163at2759"/>
<proteinExistence type="inferred from homology"/>
<accession>A0A7I8VJ78</accession>
<dbReference type="InterPro" id="IPR050654">
    <property type="entry name" value="AChE-related_enzymes"/>
</dbReference>
<evidence type="ECO:0000256" key="1">
    <source>
        <dbReference type="ARBA" id="ARBA00005964"/>
    </source>
</evidence>
<dbReference type="Proteomes" id="UP000549394">
    <property type="component" value="Unassembled WGS sequence"/>
</dbReference>
<dbReference type="GO" id="GO:0006581">
    <property type="term" value="P:acetylcholine catabolic process"/>
    <property type="evidence" value="ECO:0007669"/>
    <property type="project" value="TreeGrafter"/>
</dbReference>
<keyword evidence="3" id="KW-0378">Hydrolase</keyword>
<organism evidence="5 6">
    <name type="scientific">Dimorphilus gyrociliatus</name>
    <dbReference type="NCBI Taxonomy" id="2664684"/>
    <lineage>
        <taxon>Eukaryota</taxon>
        <taxon>Metazoa</taxon>
        <taxon>Spiralia</taxon>
        <taxon>Lophotrochozoa</taxon>
        <taxon>Annelida</taxon>
        <taxon>Polychaeta</taxon>
        <taxon>Polychaeta incertae sedis</taxon>
        <taxon>Dinophilidae</taxon>
        <taxon>Dimorphilus</taxon>
    </lineage>
</organism>
<dbReference type="AlphaFoldDB" id="A0A7I8VJ78"/>
<evidence type="ECO:0000256" key="3">
    <source>
        <dbReference type="ARBA" id="ARBA00022801"/>
    </source>
</evidence>
<comment type="similarity">
    <text evidence="1">Belongs to the type-B carboxylesterase/lipase family.</text>
</comment>
<dbReference type="GO" id="GO:0003990">
    <property type="term" value="F:acetylcholinesterase activity"/>
    <property type="evidence" value="ECO:0007669"/>
    <property type="project" value="TreeGrafter"/>
</dbReference>
<gene>
    <name evidence="5" type="ORF">DGYR_LOCUS4912</name>
</gene>
<sequence length="551" mass="62752">MERPIVHITPNCLVEGGRIQNEQLSRDVDYFLGIPYGEAVRFERPTFAKLWAGIRLATTKGKICPQDFQMYKHNFLPLPIPDEETDMSEDCLSLNIWRPSDVKEGEKLPVLVWLCSAHFKTGSANTYSGEVFSSINRAIVVSINYRLGVLGFACSHDGVLEGNYMLLDHILALKWIQKYIEGFGGDKDNVTLHGVSSSSILASVHLISQKSKGLFHKMILQSGSILGPCTTPCTRKFMADLILSAAKHKGYNGSANGEELKSFLQALPIHELTHILHPNTMLTPVIDGYVIEEEPDLIYEKELYSKVPVLGGVTSDEGFAFLALLLKKAGNKIKNEYHFKDLVVKISRMLGYKYCSDETGSEMCDMIMKIYQPKAKLSENFMKSCSKVNGDMAIVAPMYKQLQVLKDCTTYAYEIHYRPSYYTGPEWIGMPHANDLSYVFGDPFLSRYLNKWTDSDKQFSRNLMERWGEFIKTGELTDWKPFNLDNKSIKILKSDDDRMPKEAVFKKKNMKFWNNEIYRLIKDDESPITDEEFNIDDYMFLVIAAFEGAIF</sequence>
<evidence type="ECO:0000259" key="4">
    <source>
        <dbReference type="Pfam" id="PF00135"/>
    </source>
</evidence>
<dbReference type="GO" id="GO:0005886">
    <property type="term" value="C:plasma membrane"/>
    <property type="evidence" value="ECO:0007669"/>
    <property type="project" value="TreeGrafter"/>
</dbReference>
<dbReference type="GO" id="GO:0005615">
    <property type="term" value="C:extracellular space"/>
    <property type="evidence" value="ECO:0007669"/>
    <property type="project" value="TreeGrafter"/>
</dbReference>
<dbReference type="PANTHER" id="PTHR43918:SF4">
    <property type="entry name" value="CARBOXYLIC ESTER HYDROLASE"/>
    <property type="match status" value="1"/>
</dbReference>
<keyword evidence="6" id="KW-1185">Reference proteome</keyword>
<dbReference type="GO" id="GO:0019695">
    <property type="term" value="P:choline metabolic process"/>
    <property type="evidence" value="ECO:0007669"/>
    <property type="project" value="TreeGrafter"/>
</dbReference>
<evidence type="ECO:0000313" key="5">
    <source>
        <dbReference type="EMBL" id="CAD5116274.1"/>
    </source>
</evidence>
<reference evidence="5 6" key="1">
    <citation type="submission" date="2020-08" db="EMBL/GenBank/DDBJ databases">
        <authorList>
            <person name="Hejnol A."/>
        </authorList>
    </citation>
    <scope>NUCLEOTIDE SEQUENCE [LARGE SCALE GENOMIC DNA]</scope>
</reference>
<dbReference type="Pfam" id="PF00135">
    <property type="entry name" value="COesterase"/>
    <property type="match status" value="1"/>
</dbReference>
<comment type="caution">
    <text evidence="5">The sequence shown here is derived from an EMBL/GenBank/DDBJ whole genome shotgun (WGS) entry which is preliminary data.</text>
</comment>
<protein>
    <submittedName>
        <fullName evidence="5">DgyrCDS5181</fullName>
    </submittedName>
</protein>
<dbReference type="EMBL" id="CAJFCJ010000006">
    <property type="protein sequence ID" value="CAD5116274.1"/>
    <property type="molecule type" value="Genomic_DNA"/>
</dbReference>
<evidence type="ECO:0000313" key="6">
    <source>
        <dbReference type="Proteomes" id="UP000549394"/>
    </source>
</evidence>
<name>A0A7I8VJ78_9ANNE</name>
<feature type="domain" description="Carboxylesterase type B" evidence="4">
    <location>
        <begin position="10"/>
        <end position="513"/>
    </location>
</feature>
<evidence type="ECO:0000256" key="2">
    <source>
        <dbReference type="ARBA" id="ARBA00022487"/>
    </source>
</evidence>
<dbReference type="Gene3D" id="3.40.50.1820">
    <property type="entry name" value="alpha/beta hydrolase"/>
    <property type="match status" value="1"/>
</dbReference>
<keyword evidence="2" id="KW-0719">Serine esterase</keyword>
<dbReference type="InterPro" id="IPR002018">
    <property type="entry name" value="CarbesteraseB"/>
</dbReference>